<evidence type="ECO:0000313" key="3">
    <source>
        <dbReference type="WBParaSite" id="Csp11.Scaffold630.g19293.t1"/>
    </source>
</evidence>
<reference evidence="3" key="1">
    <citation type="submission" date="2016-11" db="UniProtKB">
        <authorList>
            <consortium name="WormBaseParasite"/>
        </authorList>
    </citation>
    <scope>IDENTIFICATION</scope>
</reference>
<evidence type="ECO:0000259" key="1">
    <source>
        <dbReference type="Pfam" id="PF07735"/>
    </source>
</evidence>
<organism evidence="2 3">
    <name type="scientific">Caenorhabditis tropicalis</name>
    <dbReference type="NCBI Taxonomy" id="1561998"/>
    <lineage>
        <taxon>Eukaryota</taxon>
        <taxon>Metazoa</taxon>
        <taxon>Ecdysozoa</taxon>
        <taxon>Nematoda</taxon>
        <taxon>Chromadorea</taxon>
        <taxon>Rhabditida</taxon>
        <taxon>Rhabditina</taxon>
        <taxon>Rhabditomorpha</taxon>
        <taxon>Rhabditoidea</taxon>
        <taxon>Rhabditidae</taxon>
        <taxon>Peloderinae</taxon>
        <taxon>Caenorhabditis</taxon>
    </lineage>
</organism>
<proteinExistence type="predicted"/>
<dbReference type="WBParaSite" id="Csp11.Scaffold630.g19293.t1">
    <property type="protein sequence ID" value="Csp11.Scaffold630.g19293.t1"/>
    <property type="gene ID" value="Csp11.Scaffold630.g19293"/>
</dbReference>
<dbReference type="eggNOG" id="ENOG502TKI1">
    <property type="taxonomic scope" value="Eukaryota"/>
</dbReference>
<dbReference type="AlphaFoldDB" id="A0A1I7UTU9"/>
<dbReference type="Pfam" id="PF07735">
    <property type="entry name" value="FBA_2"/>
    <property type="match status" value="1"/>
</dbReference>
<dbReference type="PANTHER" id="PTHR21503">
    <property type="entry name" value="F-BOX-CONTAINING HYPOTHETICAL PROTEIN C.ELEGANS"/>
    <property type="match status" value="1"/>
</dbReference>
<evidence type="ECO:0000313" key="2">
    <source>
        <dbReference type="Proteomes" id="UP000095282"/>
    </source>
</evidence>
<protein>
    <submittedName>
        <fullName evidence="3">FBA_2 domain-containing protein</fullName>
    </submittedName>
</protein>
<feature type="domain" description="Sdz-33 F-box" evidence="1">
    <location>
        <begin position="145"/>
        <end position="204"/>
    </location>
</feature>
<dbReference type="InterPro" id="IPR012885">
    <property type="entry name" value="F-box_Sdz-33"/>
</dbReference>
<accession>A0A1I7UTU9</accession>
<dbReference type="Proteomes" id="UP000095282">
    <property type="component" value="Unplaced"/>
</dbReference>
<name>A0A1I7UTU9_9PELO</name>
<keyword evidence="2" id="KW-1185">Reference proteome</keyword>
<sequence>MVVDNITLLLIDGDEELTSFQHVMNPGLREKVTVNGHPTFLTHNKRKTTIKTYWAEPIVGTMELIEHVSNLFGIHVKKVAIKPNWGTRLMNWVQQRQGSLRMVSINSFDSKFESKELKSIIMECEAKYVRMNALHSTPFEIQDLHKAFETFECLNGTWITVDNLITLDCIQITVKGKRFTCAEINRVLKHWIQGGSSRLKVLQLELTEENDAELFDGLNGEWRNGKTVVYE</sequence>